<organism evidence="3 4">
    <name type="scientific">Stylonychia lemnae</name>
    <name type="common">Ciliate</name>
    <dbReference type="NCBI Taxonomy" id="5949"/>
    <lineage>
        <taxon>Eukaryota</taxon>
        <taxon>Sar</taxon>
        <taxon>Alveolata</taxon>
        <taxon>Ciliophora</taxon>
        <taxon>Intramacronucleata</taxon>
        <taxon>Spirotrichea</taxon>
        <taxon>Stichotrichia</taxon>
        <taxon>Sporadotrichida</taxon>
        <taxon>Oxytrichidae</taxon>
        <taxon>Stylonychinae</taxon>
        <taxon>Stylonychia</taxon>
    </lineage>
</organism>
<dbReference type="GO" id="GO:0030552">
    <property type="term" value="F:cAMP binding"/>
    <property type="evidence" value="ECO:0007669"/>
    <property type="project" value="TreeGrafter"/>
</dbReference>
<dbReference type="GO" id="GO:0005952">
    <property type="term" value="C:cAMP-dependent protein kinase complex"/>
    <property type="evidence" value="ECO:0007669"/>
    <property type="project" value="InterPro"/>
</dbReference>
<feature type="coiled-coil region" evidence="1">
    <location>
        <begin position="335"/>
        <end position="373"/>
    </location>
</feature>
<reference evidence="3 4" key="1">
    <citation type="submission" date="2014-06" db="EMBL/GenBank/DDBJ databases">
        <authorList>
            <person name="Swart Estienne"/>
        </authorList>
    </citation>
    <scope>NUCLEOTIDE SEQUENCE [LARGE SCALE GENOMIC DNA]</scope>
    <source>
        <strain evidence="3 4">130c</strain>
    </source>
</reference>
<dbReference type="EMBL" id="CCKQ01010895">
    <property type="protein sequence ID" value="CDW82419.1"/>
    <property type="molecule type" value="Genomic_DNA"/>
</dbReference>
<dbReference type="PROSITE" id="PS50042">
    <property type="entry name" value="CNMP_BINDING_3"/>
    <property type="match status" value="3"/>
</dbReference>
<feature type="domain" description="Cyclic nucleotide-binding" evidence="2">
    <location>
        <begin position="218"/>
        <end position="359"/>
    </location>
</feature>
<evidence type="ECO:0000259" key="2">
    <source>
        <dbReference type="PROSITE" id="PS50042"/>
    </source>
</evidence>
<dbReference type="InterPro" id="IPR018488">
    <property type="entry name" value="cNMP-bd_CS"/>
</dbReference>
<evidence type="ECO:0000313" key="4">
    <source>
        <dbReference type="Proteomes" id="UP000039865"/>
    </source>
</evidence>
<evidence type="ECO:0000313" key="3">
    <source>
        <dbReference type="EMBL" id="CDW82419.1"/>
    </source>
</evidence>
<accession>A0A078AJS4</accession>
<dbReference type="InterPro" id="IPR018490">
    <property type="entry name" value="cNMP-bd_dom_sf"/>
</dbReference>
<dbReference type="InterPro" id="IPR014710">
    <property type="entry name" value="RmlC-like_jellyroll"/>
</dbReference>
<dbReference type="PANTHER" id="PTHR11635">
    <property type="entry name" value="CAMP-DEPENDENT PROTEIN KINASE REGULATORY CHAIN"/>
    <property type="match status" value="1"/>
</dbReference>
<dbReference type="Pfam" id="PF00027">
    <property type="entry name" value="cNMP_binding"/>
    <property type="match status" value="1"/>
</dbReference>
<proteinExistence type="predicted"/>
<dbReference type="OrthoDB" id="291989at2759"/>
<dbReference type="GO" id="GO:0005829">
    <property type="term" value="C:cytosol"/>
    <property type="evidence" value="ECO:0007669"/>
    <property type="project" value="TreeGrafter"/>
</dbReference>
<dbReference type="SUPFAM" id="SSF51206">
    <property type="entry name" value="cAMP-binding domain-like"/>
    <property type="match status" value="2"/>
</dbReference>
<dbReference type="CDD" id="cd00038">
    <property type="entry name" value="CAP_ED"/>
    <property type="match status" value="1"/>
</dbReference>
<name>A0A078AJS4_STYLE</name>
<feature type="domain" description="Cyclic nucleotide-binding" evidence="2">
    <location>
        <begin position="19"/>
        <end position="81"/>
    </location>
</feature>
<dbReference type="InParanoid" id="A0A078AJS4"/>
<keyword evidence="4" id="KW-1185">Reference proteome</keyword>
<gene>
    <name evidence="3" type="primary">Contig16233.g17290</name>
    <name evidence="3" type="ORF">STYLEM_11451</name>
</gene>
<dbReference type="InterPro" id="IPR000595">
    <property type="entry name" value="cNMP-bd_dom"/>
</dbReference>
<sequence>MGKGIFNDKTFTEANIHLLSQVLALEKFEQNQRIIQLGEKGDKFYLILKGRVSVWIEDKEPLEMRRSIIMSNASTSSLGKLNSSVKKWDFVRHELLGQFKLSEFTRYQQLNPTIQTTMKSMDTINDNDVSQSKQSHDLKEQSLSQLQKQKLKVVSYLGSMKTFGELAFLTNQPRQATIIAEQETYCATITKRAYKDAIKATHILNKDMIVEFIKQMPIFQRYSKGNIKKLARMMKSQKYMKEQVIQKEGDTDTKYMYIIQEGEFSIYQKQPEHMQLMTKSALNTSTDHSKDYGQQLAIYGKGNIVGEEQFLFAKTKASHTIICHTQPGLLYKIDLVELKKNFESHQDIVQNLKQMYTERQQQYQARMQKLHKQIRNINFVQNNMLIEQNNKDREKILSKKQIDYSLLEKYTQEEIITEKYSQQLINQFPYVNLKSMKRAMSKDNLNQADDGESLNLLESFEKSHRILNKSVNSLRAIKQLKNFTSNVNKLNKTLINQTQNMYKEEQMSKFKVQFYNQSNMIYEYVNQQKIDDIRRQEYKQRIDLIEERKRQKDLEAKKFRLKPYWQYNREKLLIKNIVKEDTSSRLSRQQTQI</sequence>
<feature type="domain" description="Cyclic nucleotide-binding" evidence="2">
    <location>
        <begin position="152"/>
        <end position="215"/>
    </location>
</feature>
<dbReference type="SMART" id="SM00100">
    <property type="entry name" value="cNMP"/>
    <property type="match status" value="1"/>
</dbReference>
<dbReference type="InterPro" id="IPR050503">
    <property type="entry name" value="cAMP-dep_PK_reg_su-like"/>
</dbReference>
<protein>
    <submittedName>
        <fullName evidence="3">Cyclic nucleotide-binding domain containing protein</fullName>
    </submittedName>
</protein>
<dbReference type="AlphaFoldDB" id="A0A078AJS4"/>
<keyword evidence="1" id="KW-0175">Coiled coil</keyword>
<dbReference type="PRINTS" id="PR00103">
    <property type="entry name" value="CAMPKINASE"/>
</dbReference>
<evidence type="ECO:0000256" key="1">
    <source>
        <dbReference type="SAM" id="Coils"/>
    </source>
</evidence>
<dbReference type="OMA" id="DEPQYLF"/>
<dbReference type="GO" id="GO:0034236">
    <property type="term" value="F:protein kinase A catalytic subunit binding"/>
    <property type="evidence" value="ECO:0007669"/>
    <property type="project" value="TreeGrafter"/>
</dbReference>
<dbReference type="Proteomes" id="UP000039865">
    <property type="component" value="Unassembled WGS sequence"/>
</dbReference>
<dbReference type="GO" id="GO:0004862">
    <property type="term" value="F:cAMP-dependent protein kinase inhibitor activity"/>
    <property type="evidence" value="ECO:0007669"/>
    <property type="project" value="TreeGrafter"/>
</dbReference>
<dbReference type="Gene3D" id="2.60.120.10">
    <property type="entry name" value="Jelly Rolls"/>
    <property type="match status" value="2"/>
</dbReference>
<dbReference type="PROSITE" id="PS00888">
    <property type="entry name" value="CNMP_BINDING_1"/>
    <property type="match status" value="1"/>
</dbReference>
<dbReference type="PANTHER" id="PTHR11635:SF152">
    <property type="entry name" value="CAMP-DEPENDENT PROTEIN KINASE TYPE I REGULATORY SUBUNIT-RELATED"/>
    <property type="match status" value="1"/>
</dbReference>